<feature type="transmembrane region" description="Helical" evidence="5">
    <location>
        <begin position="300"/>
        <end position="325"/>
    </location>
</feature>
<feature type="transmembrane region" description="Helical" evidence="5">
    <location>
        <begin position="109"/>
        <end position="131"/>
    </location>
</feature>
<feature type="non-terminal residue" evidence="6">
    <location>
        <position position="506"/>
    </location>
</feature>
<comment type="caution">
    <text evidence="6">The sequence shown here is derived from an EMBL/GenBank/DDBJ whole genome shotgun (WGS) entry which is preliminary data.</text>
</comment>
<evidence type="ECO:0000256" key="1">
    <source>
        <dbReference type="ARBA" id="ARBA00004141"/>
    </source>
</evidence>
<gene>
    <name evidence="6" type="ORF">MSPICULIGERA_LOCUS22778</name>
</gene>
<sequence>MLQAIKRICRATNVEPALILAAMSMSFLLTSQPQFQYWARCIELGYQEFPDMNDTVCTLDLADDDRFGMELQKDIAHMRTWIQVANSIPNLISAPLLGIWADRAGRKPALIFSICGFCIYAVLYVIATFTYRHINVYIWFFAAETIWGATGGSCGLIGTMFAMIIDETRKDTGTKNYSVPVRIIVGAALQNFGGFAGNIVITILAGLESRYLICALLQCACIFATFFYVLLFVRETHHPNRVGEYGPDLGAASTSSSSDPSITTTRSTANLVVLGWQHFVGLYRSMQEVLFRKRRGWIRFCVITSLALSAVELIVLDINYIYLYIKLPAFHWSDSLFSLFMTVKGLAAATGMLLGPLVLARLQILGKDSLYIILGCTGAATSFYMLAFAPNTATVFSTAFVFFLVGFLYPGSRSFVPRLVEQHETARLFSILGVVMVICPVISGIVFNSLYRETLDWWPGFSFLIAAVFATLATFGQCAMHWLMRPLWLEEYEAVQKEKADTKTEA</sequence>
<evidence type="ECO:0000313" key="6">
    <source>
        <dbReference type="EMBL" id="CAJ0584735.1"/>
    </source>
</evidence>
<dbReference type="PANTHER" id="PTHR23507:SF6">
    <property type="entry name" value="PROTON-COUPLED FOLATE TRANSPORTER"/>
    <property type="match status" value="1"/>
</dbReference>
<keyword evidence="3 5" id="KW-1133">Transmembrane helix</keyword>
<dbReference type="PANTHER" id="PTHR23507">
    <property type="entry name" value="ZGC:174356"/>
    <property type="match status" value="1"/>
</dbReference>
<dbReference type="SUPFAM" id="SSF103473">
    <property type="entry name" value="MFS general substrate transporter"/>
    <property type="match status" value="1"/>
</dbReference>
<feature type="transmembrane region" description="Helical" evidence="5">
    <location>
        <begin position="137"/>
        <end position="162"/>
    </location>
</feature>
<dbReference type="InterPro" id="IPR036259">
    <property type="entry name" value="MFS_trans_sf"/>
</dbReference>
<dbReference type="Pfam" id="PF07690">
    <property type="entry name" value="MFS_1"/>
    <property type="match status" value="1"/>
</dbReference>
<proteinExistence type="predicted"/>
<name>A0AA36GA13_9BILA</name>
<evidence type="ECO:0000256" key="3">
    <source>
        <dbReference type="ARBA" id="ARBA00022989"/>
    </source>
</evidence>
<keyword evidence="2 5" id="KW-0812">Transmembrane</keyword>
<dbReference type="Proteomes" id="UP001177023">
    <property type="component" value="Unassembled WGS sequence"/>
</dbReference>
<keyword evidence="4 5" id="KW-0472">Membrane</keyword>
<keyword evidence="7" id="KW-1185">Reference proteome</keyword>
<feature type="transmembrane region" description="Helical" evidence="5">
    <location>
        <begin position="428"/>
        <end position="451"/>
    </location>
</feature>
<feature type="transmembrane region" description="Helical" evidence="5">
    <location>
        <begin position="337"/>
        <end position="358"/>
    </location>
</feature>
<evidence type="ECO:0000256" key="4">
    <source>
        <dbReference type="ARBA" id="ARBA00023136"/>
    </source>
</evidence>
<feature type="transmembrane region" description="Helical" evidence="5">
    <location>
        <begin position="210"/>
        <end position="233"/>
    </location>
</feature>
<accession>A0AA36GA13</accession>
<feature type="transmembrane region" description="Helical" evidence="5">
    <location>
        <begin position="457"/>
        <end position="475"/>
    </location>
</feature>
<dbReference type="GO" id="GO:0022857">
    <property type="term" value="F:transmembrane transporter activity"/>
    <property type="evidence" value="ECO:0007669"/>
    <property type="project" value="InterPro"/>
</dbReference>
<dbReference type="AlphaFoldDB" id="A0AA36GA13"/>
<feature type="transmembrane region" description="Helical" evidence="5">
    <location>
        <begin position="395"/>
        <end position="416"/>
    </location>
</feature>
<evidence type="ECO:0000313" key="7">
    <source>
        <dbReference type="Proteomes" id="UP001177023"/>
    </source>
</evidence>
<evidence type="ECO:0000256" key="2">
    <source>
        <dbReference type="ARBA" id="ARBA00022692"/>
    </source>
</evidence>
<protein>
    <submittedName>
        <fullName evidence="6">Uncharacterized protein</fullName>
    </submittedName>
</protein>
<organism evidence="6 7">
    <name type="scientific">Mesorhabditis spiculigera</name>
    <dbReference type="NCBI Taxonomy" id="96644"/>
    <lineage>
        <taxon>Eukaryota</taxon>
        <taxon>Metazoa</taxon>
        <taxon>Ecdysozoa</taxon>
        <taxon>Nematoda</taxon>
        <taxon>Chromadorea</taxon>
        <taxon>Rhabditida</taxon>
        <taxon>Rhabditina</taxon>
        <taxon>Rhabditomorpha</taxon>
        <taxon>Rhabditoidea</taxon>
        <taxon>Rhabditidae</taxon>
        <taxon>Mesorhabditinae</taxon>
        <taxon>Mesorhabditis</taxon>
    </lineage>
</organism>
<dbReference type="InterPro" id="IPR011701">
    <property type="entry name" value="MFS"/>
</dbReference>
<comment type="subcellular location">
    <subcellularLocation>
        <location evidence="1">Membrane</location>
        <topology evidence="1">Multi-pass membrane protein</topology>
    </subcellularLocation>
</comment>
<reference evidence="6" key="1">
    <citation type="submission" date="2023-06" db="EMBL/GenBank/DDBJ databases">
        <authorList>
            <person name="Delattre M."/>
        </authorList>
    </citation>
    <scope>NUCLEOTIDE SEQUENCE</scope>
    <source>
        <strain evidence="6">AF72</strain>
    </source>
</reference>
<evidence type="ECO:0000256" key="5">
    <source>
        <dbReference type="SAM" id="Phobius"/>
    </source>
</evidence>
<feature type="transmembrane region" description="Helical" evidence="5">
    <location>
        <begin position="370"/>
        <end position="389"/>
    </location>
</feature>
<feature type="transmembrane region" description="Helical" evidence="5">
    <location>
        <begin position="183"/>
        <end position="204"/>
    </location>
</feature>
<dbReference type="Gene3D" id="1.20.1250.20">
    <property type="entry name" value="MFS general substrate transporter like domains"/>
    <property type="match status" value="1"/>
</dbReference>
<dbReference type="GO" id="GO:0016020">
    <property type="term" value="C:membrane"/>
    <property type="evidence" value="ECO:0007669"/>
    <property type="project" value="UniProtKB-SubCell"/>
</dbReference>
<dbReference type="EMBL" id="CATQJA010002700">
    <property type="protein sequence ID" value="CAJ0584735.1"/>
    <property type="molecule type" value="Genomic_DNA"/>
</dbReference>